<sequence length="165" mass="19014">MKNVKLMRNWLVSLAFLLAPFFTCSGQDQYLGQSIGEVKTQLDKKRIVYTEQSSPTGDATILSYSVSEINPARVDLFFNHSLIFQQAAKDQCVQLISTPMLQKPWVSDTLKNRLMTVGYRKIDESQFTNDRTDCMAVLEYVKDSQHPNVRMVRIVYRKQPKQADK</sequence>
<keyword evidence="1" id="KW-0732">Signal</keyword>
<evidence type="ECO:0000256" key="1">
    <source>
        <dbReference type="SAM" id="SignalP"/>
    </source>
</evidence>
<dbReference type="Proteomes" id="UP000248790">
    <property type="component" value="Unassembled WGS sequence"/>
</dbReference>
<accession>A0A327WWT5</accession>
<reference evidence="2 3" key="1">
    <citation type="submission" date="2018-06" db="EMBL/GenBank/DDBJ databases">
        <title>Genomic Encyclopedia of Archaeal and Bacterial Type Strains, Phase II (KMG-II): from individual species to whole genera.</title>
        <authorList>
            <person name="Goeker M."/>
        </authorList>
    </citation>
    <scope>NUCLEOTIDE SEQUENCE [LARGE SCALE GENOMIC DNA]</scope>
    <source>
        <strain evidence="2 3">DSM 21851</strain>
    </source>
</reference>
<keyword evidence="3" id="KW-1185">Reference proteome</keyword>
<feature type="chain" id="PRO_5016241432" evidence="1">
    <location>
        <begin position="26"/>
        <end position="165"/>
    </location>
</feature>
<evidence type="ECO:0000313" key="2">
    <source>
        <dbReference type="EMBL" id="RAJ97603.1"/>
    </source>
</evidence>
<name>A0A327WWT5_LARAB</name>
<organism evidence="2 3">
    <name type="scientific">Larkinella arboricola</name>
    <dbReference type="NCBI Taxonomy" id="643671"/>
    <lineage>
        <taxon>Bacteria</taxon>
        <taxon>Pseudomonadati</taxon>
        <taxon>Bacteroidota</taxon>
        <taxon>Cytophagia</taxon>
        <taxon>Cytophagales</taxon>
        <taxon>Spirosomataceae</taxon>
        <taxon>Larkinella</taxon>
    </lineage>
</organism>
<comment type="caution">
    <text evidence="2">The sequence shown here is derived from an EMBL/GenBank/DDBJ whole genome shotgun (WGS) entry which is preliminary data.</text>
</comment>
<gene>
    <name evidence="2" type="ORF">LX87_02506</name>
</gene>
<protein>
    <submittedName>
        <fullName evidence="2">Uncharacterized protein</fullName>
    </submittedName>
</protein>
<dbReference type="AlphaFoldDB" id="A0A327WWT5"/>
<proteinExistence type="predicted"/>
<evidence type="ECO:0000313" key="3">
    <source>
        <dbReference type="Proteomes" id="UP000248790"/>
    </source>
</evidence>
<dbReference type="EMBL" id="QLMC01000003">
    <property type="protein sequence ID" value="RAJ97603.1"/>
    <property type="molecule type" value="Genomic_DNA"/>
</dbReference>
<feature type="signal peptide" evidence="1">
    <location>
        <begin position="1"/>
        <end position="25"/>
    </location>
</feature>